<evidence type="ECO:0000313" key="4">
    <source>
        <dbReference type="EMBL" id="SEU20085.1"/>
    </source>
</evidence>
<keyword evidence="4" id="KW-0540">Nuclease</keyword>
<keyword evidence="4" id="KW-0255">Endonuclease</keyword>
<reference evidence="5" key="1">
    <citation type="submission" date="2016-10" db="EMBL/GenBank/DDBJ databases">
        <authorList>
            <person name="Varghese N."/>
            <person name="Submissions S."/>
        </authorList>
    </citation>
    <scope>NUCLEOTIDE SEQUENCE [LARGE SCALE GENOMIC DNA]</scope>
    <source>
        <strain evidence="5">DSM 16858</strain>
    </source>
</reference>
<dbReference type="AlphaFoldDB" id="A0A1I0K829"/>
<name>A0A1I0K829_9BACT</name>
<keyword evidence="5" id="KW-1185">Reference proteome</keyword>
<dbReference type="EMBL" id="FOIJ01000009">
    <property type="protein sequence ID" value="SEU20085.1"/>
    <property type="molecule type" value="Genomic_DNA"/>
</dbReference>
<dbReference type="GO" id="GO:0004519">
    <property type="term" value="F:endonuclease activity"/>
    <property type="evidence" value="ECO:0007669"/>
    <property type="project" value="UniProtKB-KW"/>
</dbReference>
<evidence type="ECO:0000256" key="1">
    <source>
        <dbReference type="SAM" id="MobiDB-lite"/>
    </source>
</evidence>
<evidence type="ECO:0000256" key="2">
    <source>
        <dbReference type="SAM" id="SignalP"/>
    </source>
</evidence>
<feature type="chain" id="PRO_5011469237" evidence="2">
    <location>
        <begin position="24"/>
        <end position="464"/>
    </location>
</feature>
<feature type="signal peptide" evidence="2">
    <location>
        <begin position="1"/>
        <end position="23"/>
    </location>
</feature>
<accession>A0A1I0K829</accession>
<organism evidence="4 5">
    <name type="scientific">Stigmatella erecta</name>
    <dbReference type="NCBI Taxonomy" id="83460"/>
    <lineage>
        <taxon>Bacteria</taxon>
        <taxon>Pseudomonadati</taxon>
        <taxon>Myxococcota</taxon>
        <taxon>Myxococcia</taxon>
        <taxon>Myxococcales</taxon>
        <taxon>Cystobacterineae</taxon>
        <taxon>Archangiaceae</taxon>
        <taxon>Stigmatella</taxon>
    </lineage>
</organism>
<gene>
    <name evidence="4" type="ORF">SAMN05443639_109286</name>
</gene>
<keyword evidence="2" id="KW-0732">Signal</keyword>
<keyword evidence="4" id="KW-0378">Hydrolase</keyword>
<feature type="region of interest" description="Disordered" evidence="1">
    <location>
        <begin position="325"/>
        <end position="357"/>
    </location>
</feature>
<evidence type="ECO:0000313" key="5">
    <source>
        <dbReference type="Proteomes" id="UP000199181"/>
    </source>
</evidence>
<dbReference type="Proteomes" id="UP000199181">
    <property type="component" value="Unassembled WGS sequence"/>
</dbReference>
<feature type="domain" description="Tox-REase-5" evidence="3">
    <location>
        <begin position="353"/>
        <end position="436"/>
    </location>
</feature>
<dbReference type="Pfam" id="PF15648">
    <property type="entry name" value="Tox-REase-5"/>
    <property type="match status" value="1"/>
</dbReference>
<proteinExistence type="predicted"/>
<dbReference type="PROSITE" id="PS51257">
    <property type="entry name" value="PROKAR_LIPOPROTEIN"/>
    <property type="match status" value="1"/>
</dbReference>
<protein>
    <submittedName>
        <fullName evidence="4">Restriction endonuclease fold toxin 5</fullName>
    </submittedName>
</protein>
<dbReference type="InterPro" id="IPR028904">
    <property type="entry name" value="Tox-REase-5_dom"/>
</dbReference>
<sequence length="464" mass="50460">MRPKSLMAGAILLVLGMALSGCATGHTTGKHTPADAFLTLQHASGLEEDDWHPPGESLEPEDSRALWDALTRAKPTLARFAPRRTLHTVLHPLLPTREAVPYAECLRRLRPFQSLVVMRPDGYLASALSGRALQRMGTVELRDGRLMAGAFEVGAFYLDKGGVFFTPAPSLQAANGLPLGELGLEHDVFNAALDGAEDALAEMVLALGHLVLHPIRSLEGLAQLPSAVAALVASSPEYFARYSALPLQEQVREAARLSTHLLTFYGSASGTAARLGKLGPRLPVLSLSAQGSLTLAQAALPAGTRVTALGSGASSVYVLMAPAKPPRTRSTATPAQEPGQWRRRKFSGSPQARRYQEQISGRSADEVYYIGEVEYDGFQNGVLLEAKAENYRQFFDKDGQPYYWFEASGSFKQLIEQAYRQSQTAKGLVVQWHVAEQGVATLLRQQFKSEKLFNIEVVYTPPKH</sequence>
<evidence type="ECO:0000259" key="3">
    <source>
        <dbReference type="Pfam" id="PF15648"/>
    </source>
</evidence>